<protein>
    <submittedName>
        <fullName evidence="1">Uncharacterized protein</fullName>
    </submittedName>
</protein>
<reference evidence="1" key="1">
    <citation type="journal article" date="2022" name="IScience">
        <title>Evolution of zygomycete secretomes and the origins of terrestrial fungal ecologies.</title>
        <authorList>
            <person name="Chang Y."/>
            <person name="Wang Y."/>
            <person name="Mondo S."/>
            <person name="Ahrendt S."/>
            <person name="Andreopoulos W."/>
            <person name="Barry K."/>
            <person name="Beard J."/>
            <person name="Benny G.L."/>
            <person name="Blankenship S."/>
            <person name="Bonito G."/>
            <person name="Cuomo C."/>
            <person name="Desiro A."/>
            <person name="Gervers K.A."/>
            <person name="Hundley H."/>
            <person name="Kuo A."/>
            <person name="LaButti K."/>
            <person name="Lang B.F."/>
            <person name="Lipzen A."/>
            <person name="O'Donnell K."/>
            <person name="Pangilinan J."/>
            <person name="Reynolds N."/>
            <person name="Sandor L."/>
            <person name="Smith M.E."/>
            <person name="Tsang A."/>
            <person name="Grigoriev I.V."/>
            <person name="Stajich J.E."/>
            <person name="Spatafora J.W."/>
        </authorList>
    </citation>
    <scope>NUCLEOTIDE SEQUENCE</scope>
    <source>
        <strain evidence="1">RSA 2281</strain>
    </source>
</reference>
<proteinExistence type="predicted"/>
<name>A0AAD5K3C5_9FUNG</name>
<reference evidence="1" key="2">
    <citation type="submission" date="2023-02" db="EMBL/GenBank/DDBJ databases">
        <authorList>
            <consortium name="DOE Joint Genome Institute"/>
            <person name="Mondo S.J."/>
            <person name="Chang Y."/>
            <person name="Wang Y."/>
            <person name="Ahrendt S."/>
            <person name="Andreopoulos W."/>
            <person name="Barry K."/>
            <person name="Beard J."/>
            <person name="Benny G.L."/>
            <person name="Blankenship S."/>
            <person name="Bonito G."/>
            <person name="Cuomo C."/>
            <person name="Desiro A."/>
            <person name="Gervers K.A."/>
            <person name="Hundley H."/>
            <person name="Kuo A."/>
            <person name="LaButti K."/>
            <person name="Lang B.F."/>
            <person name="Lipzen A."/>
            <person name="O'Donnell K."/>
            <person name="Pangilinan J."/>
            <person name="Reynolds N."/>
            <person name="Sandor L."/>
            <person name="Smith M.W."/>
            <person name="Tsang A."/>
            <person name="Grigoriev I.V."/>
            <person name="Stajich J.E."/>
            <person name="Spatafora J.W."/>
        </authorList>
    </citation>
    <scope>NUCLEOTIDE SEQUENCE</scope>
    <source>
        <strain evidence="1">RSA 2281</strain>
    </source>
</reference>
<dbReference type="Proteomes" id="UP001209540">
    <property type="component" value="Unassembled WGS sequence"/>
</dbReference>
<gene>
    <name evidence="1" type="ORF">BDA99DRAFT_443421</name>
</gene>
<evidence type="ECO:0000313" key="2">
    <source>
        <dbReference type="Proteomes" id="UP001209540"/>
    </source>
</evidence>
<dbReference type="AlphaFoldDB" id="A0AAD5K3C5"/>
<keyword evidence="2" id="KW-1185">Reference proteome</keyword>
<accession>A0AAD5K3C5</accession>
<evidence type="ECO:0000313" key="1">
    <source>
        <dbReference type="EMBL" id="KAI9253474.1"/>
    </source>
</evidence>
<feature type="non-terminal residue" evidence="1">
    <location>
        <position position="90"/>
    </location>
</feature>
<sequence>SEITFYRRSATLLDNIFKNTNVILNDGETGSPASKREITANKDLFMANDSSPSYSRKINLLLKCKERKAAVELSPNEWKRSSVSESVELH</sequence>
<comment type="caution">
    <text evidence="1">The sequence shown here is derived from an EMBL/GenBank/DDBJ whole genome shotgun (WGS) entry which is preliminary data.</text>
</comment>
<dbReference type="EMBL" id="JAIXMP010000026">
    <property type="protein sequence ID" value="KAI9253474.1"/>
    <property type="molecule type" value="Genomic_DNA"/>
</dbReference>
<organism evidence="1 2">
    <name type="scientific">Phascolomyces articulosus</name>
    <dbReference type="NCBI Taxonomy" id="60185"/>
    <lineage>
        <taxon>Eukaryota</taxon>
        <taxon>Fungi</taxon>
        <taxon>Fungi incertae sedis</taxon>
        <taxon>Mucoromycota</taxon>
        <taxon>Mucoromycotina</taxon>
        <taxon>Mucoromycetes</taxon>
        <taxon>Mucorales</taxon>
        <taxon>Lichtheimiaceae</taxon>
        <taxon>Phascolomyces</taxon>
    </lineage>
</organism>